<evidence type="ECO:0000313" key="3">
    <source>
        <dbReference type="EMBL" id="KAK0749608.1"/>
    </source>
</evidence>
<dbReference type="Pfam" id="PF01266">
    <property type="entry name" value="DAO"/>
    <property type="match status" value="1"/>
</dbReference>
<dbReference type="Proteomes" id="UP001172155">
    <property type="component" value="Unassembled WGS sequence"/>
</dbReference>
<keyword evidence="4" id="KW-1185">Reference proteome</keyword>
<dbReference type="GO" id="GO:0005829">
    <property type="term" value="C:cytosol"/>
    <property type="evidence" value="ECO:0007669"/>
    <property type="project" value="GOC"/>
</dbReference>
<gene>
    <name evidence="3" type="ORF">B0T18DRAFT_110433</name>
</gene>
<dbReference type="Gene3D" id="3.30.9.10">
    <property type="entry name" value="D-Amino Acid Oxidase, subunit A, domain 2"/>
    <property type="match status" value="1"/>
</dbReference>
<evidence type="ECO:0000259" key="2">
    <source>
        <dbReference type="Pfam" id="PF01266"/>
    </source>
</evidence>
<evidence type="ECO:0000313" key="4">
    <source>
        <dbReference type="Proteomes" id="UP001172155"/>
    </source>
</evidence>
<proteinExistence type="predicted"/>
<organism evidence="3 4">
    <name type="scientific">Schizothecium vesticola</name>
    <dbReference type="NCBI Taxonomy" id="314040"/>
    <lineage>
        <taxon>Eukaryota</taxon>
        <taxon>Fungi</taxon>
        <taxon>Dikarya</taxon>
        <taxon>Ascomycota</taxon>
        <taxon>Pezizomycotina</taxon>
        <taxon>Sordariomycetes</taxon>
        <taxon>Sordariomycetidae</taxon>
        <taxon>Sordariales</taxon>
        <taxon>Schizotheciaceae</taxon>
        <taxon>Schizothecium</taxon>
    </lineage>
</organism>
<name>A0AA40K872_9PEZI</name>
<feature type="region of interest" description="Disordered" evidence="1">
    <location>
        <begin position="108"/>
        <end position="136"/>
    </location>
</feature>
<accession>A0AA40K872</accession>
<dbReference type="AlphaFoldDB" id="A0AA40K872"/>
<dbReference type="InterPro" id="IPR006076">
    <property type="entry name" value="FAD-dep_OxRdtase"/>
</dbReference>
<dbReference type="GO" id="GO:0005770">
    <property type="term" value="C:late endosome"/>
    <property type="evidence" value="ECO:0007669"/>
    <property type="project" value="TreeGrafter"/>
</dbReference>
<dbReference type="InterPro" id="IPR036188">
    <property type="entry name" value="FAD/NAD-bd_sf"/>
</dbReference>
<feature type="domain" description="FAD dependent oxidoreductase" evidence="2">
    <location>
        <begin position="35"/>
        <end position="410"/>
    </location>
</feature>
<sequence length="428" mass="46159">MSRADILPTTEAKSLRYHFYTGAFSPEHTRPPSTIHLVELAPELFSSASGHAGGFLAKDWFRPSVESLGAFSFDLHRKLADEHGGKEKWLYSPTTSLDYSLASKDNPTGGRGDDWLRHGTSRAQAAPAEAEGTTKTVKHAPTWLRREPGDRVEVISGPDTTAQLDPRRLCDFLLQESLDRGVRLHHPASVTNVSTDVRGELAGVRIVDEKLGIETDLPCTRIIIAAGVWSEKVFRGLFRHSKLRMPVGSLAGHSLVLRSPRWKGVEGDECHAIYTTHGEGFAPEIYARLGGDIFIGGVNSSDLPVPEVPGKAEVYGREIARLKKTTKALLGSTEADGGSDDSDLEIVRQALCFRPVTPRGTPIISRVPDEHLGVAMATRPGAEGGVYVATGHGPWGISMALGTGVVLAELAQGRPLSVDISALGLFDE</sequence>
<dbReference type="PANTHER" id="PTHR13847">
    <property type="entry name" value="SARCOSINE DEHYDROGENASE-RELATED"/>
    <property type="match status" value="1"/>
</dbReference>
<dbReference type="SUPFAM" id="SSF51905">
    <property type="entry name" value="FAD/NAD(P)-binding domain"/>
    <property type="match status" value="1"/>
</dbReference>
<evidence type="ECO:0000256" key="1">
    <source>
        <dbReference type="SAM" id="MobiDB-lite"/>
    </source>
</evidence>
<dbReference type="PANTHER" id="PTHR13847:SF185">
    <property type="entry name" value="FAD DEPENDENT OXIDOREDUCTASE SUPERFAMILY (AFU_ORTHOLOGUE AFUA_3G02360)"/>
    <property type="match status" value="1"/>
</dbReference>
<dbReference type="EMBL" id="JAUKUD010000003">
    <property type="protein sequence ID" value="KAK0749608.1"/>
    <property type="molecule type" value="Genomic_DNA"/>
</dbReference>
<reference evidence="3" key="1">
    <citation type="submission" date="2023-06" db="EMBL/GenBank/DDBJ databases">
        <title>Genome-scale phylogeny and comparative genomics of the fungal order Sordariales.</title>
        <authorList>
            <consortium name="Lawrence Berkeley National Laboratory"/>
            <person name="Hensen N."/>
            <person name="Bonometti L."/>
            <person name="Westerberg I."/>
            <person name="Brannstrom I.O."/>
            <person name="Guillou S."/>
            <person name="Cros-Aarteil S."/>
            <person name="Calhoun S."/>
            <person name="Haridas S."/>
            <person name="Kuo A."/>
            <person name="Mondo S."/>
            <person name="Pangilinan J."/>
            <person name="Riley R."/>
            <person name="LaButti K."/>
            <person name="Andreopoulos B."/>
            <person name="Lipzen A."/>
            <person name="Chen C."/>
            <person name="Yanf M."/>
            <person name="Daum C."/>
            <person name="Ng V."/>
            <person name="Clum A."/>
            <person name="Steindorff A."/>
            <person name="Ohm R."/>
            <person name="Martin F."/>
            <person name="Silar P."/>
            <person name="Natvig D."/>
            <person name="Lalanne C."/>
            <person name="Gautier V."/>
            <person name="Ament-velasquez S.L."/>
            <person name="Kruys A."/>
            <person name="Hutchinson M.I."/>
            <person name="Powell A.J."/>
            <person name="Barry K."/>
            <person name="Miller A.N."/>
            <person name="Grigoriev I.V."/>
            <person name="Debuchy R."/>
            <person name="Gladieux P."/>
            <person name="Thoren M.H."/>
            <person name="Johannesson H."/>
        </authorList>
    </citation>
    <scope>NUCLEOTIDE SEQUENCE</scope>
    <source>
        <strain evidence="3">SMH3187-1</strain>
    </source>
</reference>
<comment type="caution">
    <text evidence="3">The sequence shown here is derived from an EMBL/GenBank/DDBJ whole genome shotgun (WGS) entry which is preliminary data.</text>
</comment>
<dbReference type="Gene3D" id="3.50.50.60">
    <property type="entry name" value="FAD/NAD(P)-binding domain"/>
    <property type="match status" value="1"/>
</dbReference>
<protein>
    <submittedName>
        <fullName evidence="3">FAD dependent oxidoreductase</fullName>
    </submittedName>
</protein>
<dbReference type="GO" id="GO:0042147">
    <property type="term" value="P:retrograde transport, endosome to Golgi"/>
    <property type="evidence" value="ECO:0007669"/>
    <property type="project" value="TreeGrafter"/>
</dbReference>